<comment type="caution">
    <text evidence="2">The sequence shown here is derived from an EMBL/GenBank/DDBJ whole genome shotgun (WGS) entry which is preliminary data.</text>
</comment>
<protein>
    <submittedName>
        <fullName evidence="2">Uncharacterized protein</fullName>
    </submittedName>
</protein>
<dbReference type="EMBL" id="JBHTMM010000004">
    <property type="protein sequence ID" value="MFD1305247.1"/>
    <property type="molecule type" value="Genomic_DNA"/>
</dbReference>
<organism evidence="2 3">
    <name type="scientific">Streptomyces kaempferi</name>
    <dbReference type="NCBI Taxonomy" id="333725"/>
    <lineage>
        <taxon>Bacteria</taxon>
        <taxon>Bacillati</taxon>
        <taxon>Actinomycetota</taxon>
        <taxon>Actinomycetes</taxon>
        <taxon>Kitasatosporales</taxon>
        <taxon>Streptomycetaceae</taxon>
        <taxon>Streptomyces</taxon>
    </lineage>
</organism>
<keyword evidence="3" id="KW-1185">Reference proteome</keyword>
<name>A0ABW3X7B3_9ACTN</name>
<evidence type="ECO:0000313" key="3">
    <source>
        <dbReference type="Proteomes" id="UP001597058"/>
    </source>
</evidence>
<proteinExistence type="predicted"/>
<accession>A0ABW3X7B3</accession>
<evidence type="ECO:0000313" key="2">
    <source>
        <dbReference type="EMBL" id="MFD1305247.1"/>
    </source>
</evidence>
<reference evidence="3" key="1">
    <citation type="journal article" date="2019" name="Int. J. Syst. Evol. Microbiol.">
        <title>The Global Catalogue of Microorganisms (GCM) 10K type strain sequencing project: providing services to taxonomists for standard genome sequencing and annotation.</title>
        <authorList>
            <consortium name="The Broad Institute Genomics Platform"/>
            <consortium name="The Broad Institute Genome Sequencing Center for Infectious Disease"/>
            <person name="Wu L."/>
            <person name="Ma J."/>
        </authorList>
    </citation>
    <scope>NUCLEOTIDE SEQUENCE [LARGE SCALE GENOMIC DNA]</scope>
    <source>
        <strain evidence="3">CGMCC 4.7020</strain>
    </source>
</reference>
<feature type="region of interest" description="Disordered" evidence="1">
    <location>
        <begin position="1"/>
        <end position="40"/>
    </location>
</feature>
<dbReference type="RefSeq" id="WP_329287161.1">
    <property type="nucleotide sequence ID" value="NZ_JBHSKH010000022.1"/>
</dbReference>
<sequence length="40" mass="4396">MPPPGIPHEAHTHHRHQARQQEPHTGTDAADATPEQGRTP</sequence>
<gene>
    <name evidence="2" type="ORF">ACFQ5X_05205</name>
</gene>
<dbReference type="Proteomes" id="UP001597058">
    <property type="component" value="Unassembled WGS sequence"/>
</dbReference>
<evidence type="ECO:0000256" key="1">
    <source>
        <dbReference type="SAM" id="MobiDB-lite"/>
    </source>
</evidence>